<organism evidence="1 2">
    <name type="scientific">Saccharopolyspora oryzae</name>
    <dbReference type="NCBI Taxonomy" id="2997343"/>
    <lineage>
        <taxon>Bacteria</taxon>
        <taxon>Bacillati</taxon>
        <taxon>Actinomycetota</taxon>
        <taxon>Actinomycetes</taxon>
        <taxon>Pseudonocardiales</taxon>
        <taxon>Pseudonocardiaceae</taxon>
        <taxon>Saccharopolyspora</taxon>
    </lineage>
</organism>
<sequence length="108" mass="11564">MGGYKAQPDAITSCGNNVGGLSSEANSIKEKAAAADVPAVSWGALGAMILRSDYTELYQAFMQHLDEMVTGLTKAGEDISECGKDYQNVDRELAEKLKQIRVDAGSQY</sequence>
<proteinExistence type="predicted"/>
<dbReference type="Proteomes" id="UP001210380">
    <property type="component" value="Unassembled WGS sequence"/>
</dbReference>
<dbReference type="EMBL" id="JAQGLA010000006">
    <property type="protein sequence ID" value="MDA3624989.1"/>
    <property type="molecule type" value="Genomic_DNA"/>
</dbReference>
<dbReference type="RefSeq" id="WP_270947584.1">
    <property type="nucleotide sequence ID" value="NZ_JAQGLA010000006.1"/>
</dbReference>
<keyword evidence="2" id="KW-1185">Reference proteome</keyword>
<evidence type="ECO:0008006" key="3">
    <source>
        <dbReference type="Google" id="ProtNLM"/>
    </source>
</evidence>
<comment type="caution">
    <text evidence="1">The sequence shown here is derived from an EMBL/GenBank/DDBJ whole genome shotgun (WGS) entry which is preliminary data.</text>
</comment>
<gene>
    <name evidence="1" type="ORF">OU415_06060</name>
</gene>
<evidence type="ECO:0000313" key="2">
    <source>
        <dbReference type="Proteomes" id="UP001210380"/>
    </source>
</evidence>
<accession>A0ABT4UTD1</accession>
<name>A0ABT4UTD1_9PSEU</name>
<evidence type="ECO:0000313" key="1">
    <source>
        <dbReference type="EMBL" id="MDA3624989.1"/>
    </source>
</evidence>
<protein>
    <recommendedName>
        <fullName evidence="3">Excreted virulence factor EspC (Type VII ESX diderm)</fullName>
    </recommendedName>
</protein>
<reference evidence="1 2" key="1">
    <citation type="submission" date="2022-11" db="EMBL/GenBank/DDBJ databases">
        <title>Draft genome sequence of Saccharopolyspora sp. WRP15-2 isolated from rhizosphere soils of wild rice in Thailand.</title>
        <authorList>
            <person name="Duangmal K."/>
            <person name="Kammanee S."/>
            <person name="Muangham S."/>
        </authorList>
    </citation>
    <scope>NUCLEOTIDE SEQUENCE [LARGE SCALE GENOMIC DNA]</scope>
    <source>
        <strain evidence="1 2">WRP15-2</strain>
    </source>
</reference>